<evidence type="ECO:0000256" key="1">
    <source>
        <dbReference type="SAM" id="MobiDB-lite"/>
    </source>
</evidence>
<accession>A0A329M692</accession>
<keyword evidence="4" id="KW-1185">Reference proteome</keyword>
<organism evidence="3 4">
    <name type="scientific">Paenibacillus contaminans</name>
    <dbReference type="NCBI Taxonomy" id="450362"/>
    <lineage>
        <taxon>Bacteria</taxon>
        <taxon>Bacillati</taxon>
        <taxon>Bacillota</taxon>
        <taxon>Bacilli</taxon>
        <taxon>Bacillales</taxon>
        <taxon>Paenibacillaceae</taxon>
        <taxon>Paenibacillus</taxon>
    </lineage>
</organism>
<reference evidence="3 4" key="1">
    <citation type="journal article" date="2009" name="Int. J. Syst. Evol. Microbiol.">
        <title>Paenibacillus contaminans sp. nov., isolated from a contaminated laboratory plate.</title>
        <authorList>
            <person name="Chou J.H."/>
            <person name="Lee J.H."/>
            <person name="Lin M.C."/>
            <person name="Chang P.S."/>
            <person name="Arun A.B."/>
            <person name="Young C.C."/>
            <person name="Chen W.M."/>
        </authorList>
    </citation>
    <scope>NUCLEOTIDE SEQUENCE [LARGE SCALE GENOMIC DNA]</scope>
    <source>
        <strain evidence="3 4">CKOBP-6</strain>
    </source>
</reference>
<evidence type="ECO:0000313" key="4">
    <source>
        <dbReference type="Proteomes" id="UP000250369"/>
    </source>
</evidence>
<sequence length="565" mass="62539">MNSRKNVKLLLLLTLVAAQAAGCTNGSGSGEPGQTKEGTEQSPNAGNAPVPKDGKYDPPVTITTVRGMPAPATYKNGESADDNVHYRWAKEKLGIEIKNLWSVVDTNNAYDTKLKLALSSNESLPDVLIASGETAQLLMESGKFQDAGELFDKYAGEAWKKAMAESPTAWYEFTRDGKRMGIPVLEYEYNFDPLLWIREDWMTKLGLQAPKTLDDYERMLDAFTNGDPDGNNKKDTYGAVAGFKNSYADPYSFSSLVFGAYGAMPDMWLKQSDGSLAYGSVQPQIKPALAKLKDWVGKGYLPKEASIWDSDKAGAFMAAGRTGSVGGPYWADVWPIGTDLQKNTPGAQLVTYEAPAGPDGKRMIPGKQNYIGAIFINKNMKHPETFFTYGNYLYDNISDPKPGGEWENGWAKGYDWDIVDGQPTYDFNKIPGGGVRVFFYSLLYHGPRIPSQNLQALNNVAVNGKAQTPYEKIWSGFATPLEMKAAVSVWSQRQSQVKNLFTGGNTPTMKEKWDYLRKIELETYSKIVFGNDPVDAFDAFVEQWKAQGGEKITKEVNEWYKSVSK</sequence>
<dbReference type="Gene3D" id="3.40.190.10">
    <property type="entry name" value="Periplasmic binding protein-like II"/>
    <property type="match status" value="3"/>
</dbReference>
<name>A0A329M692_9BACL</name>
<feature type="chain" id="PRO_5016272489" evidence="2">
    <location>
        <begin position="21"/>
        <end position="565"/>
    </location>
</feature>
<evidence type="ECO:0000313" key="3">
    <source>
        <dbReference type="EMBL" id="RAV14183.1"/>
    </source>
</evidence>
<dbReference type="OrthoDB" id="9787283at2"/>
<dbReference type="EMBL" id="QMFB01000027">
    <property type="protein sequence ID" value="RAV14183.1"/>
    <property type="molecule type" value="Genomic_DNA"/>
</dbReference>
<keyword evidence="2" id="KW-0732">Signal</keyword>
<dbReference type="AlphaFoldDB" id="A0A329M692"/>
<proteinExistence type="predicted"/>
<comment type="caution">
    <text evidence="3">The sequence shown here is derived from an EMBL/GenBank/DDBJ whole genome shotgun (WGS) entry which is preliminary data.</text>
</comment>
<feature type="signal peptide" evidence="2">
    <location>
        <begin position="1"/>
        <end position="20"/>
    </location>
</feature>
<feature type="region of interest" description="Disordered" evidence="1">
    <location>
        <begin position="24"/>
        <end position="59"/>
    </location>
</feature>
<dbReference type="Proteomes" id="UP000250369">
    <property type="component" value="Unassembled WGS sequence"/>
</dbReference>
<gene>
    <name evidence="3" type="ORF">DQG23_31950</name>
</gene>
<evidence type="ECO:0000256" key="2">
    <source>
        <dbReference type="SAM" id="SignalP"/>
    </source>
</evidence>
<protein>
    <submittedName>
        <fullName evidence="3">Sugar ABC transporter</fullName>
    </submittedName>
</protein>
<dbReference type="RefSeq" id="WP_113035092.1">
    <property type="nucleotide sequence ID" value="NZ_QMFB01000027.1"/>
</dbReference>
<dbReference type="SUPFAM" id="SSF53850">
    <property type="entry name" value="Periplasmic binding protein-like II"/>
    <property type="match status" value="1"/>
</dbReference>